<organism evidence="1 2">
    <name type="scientific">Paraurantiacibacter namhicola</name>
    <dbReference type="NCBI Taxonomy" id="645517"/>
    <lineage>
        <taxon>Bacteria</taxon>
        <taxon>Pseudomonadati</taxon>
        <taxon>Pseudomonadota</taxon>
        <taxon>Alphaproteobacteria</taxon>
        <taxon>Sphingomonadales</taxon>
        <taxon>Erythrobacteraceae</taxon>
        <taxon>Paraurantiacibacter</taxon>
    </lineage>
</organism>
<dbReference type="STRING" id="645517.A6F65_00186"/>
<evidence type="ECO:0000313" key="2">
    <source>
        <dbReference type="Proteomes" id="UP000092698"/>
    </source>
</evidence>
<gene>
    <name evidence="1" type="ORF">A6F65_00186</name>
</gene>
<reference evidence="1 2" key="1">
    <citation type="submission" date="2016-07" db="EMBL/GenBank/DDBJ databases">
        <title>Complete genome sequence of Altererythrobacter namhicola JCM 16345T, containing esterase-encoding genes.</title>
        <authorList>
            <person name="Cheng H."/>
            <person name="Wu Y.-H."/>
            <person name="Jian S.-L."/>
            <person name="Huo Y.-Y."/>
            <person name="Wang C.-S."/>
            <person name="Xu X.-W."/>
        </authorList>
    </citation>
    <scope>NUCLEOTIDE SEQUENCE [LARGE SCALE GENOMIC DNA]</scope>
    <source>
        <strain evidence="1 2">JCM 16345</strain>
    </source>
</reference>
<accession>A0A1C7D5D5</accession>
<dbReference type="EMBL" id="CP016545">
    <property type="protein sequence ID" value="ANU06513.1"/>
    <property type="molecule type" value="Genomic_DNA"/>
</dbReference>
<dbReference type="AlphaFoldDB" id="A0A1C7D5D5"/>
<evidence type="ECO:0000313" key="1">
    <source>
        <dbReference type="EMBL" id="ANU06513.1"/>
    </source>
</evidence>
<keyword evidence="2" id="KW-1185">Reference proteome</keyword>
<dbReference type="Proteomes" id="UP000092698">
    <property type="component" value="Chromosome"/>
</dbReference>
<name>A0A1C7D5D5_9SPHN</name>
<protein>
    <submittedName>
        <fullName evidence="1">Uncharacterized protein</fullName>
    </submittedName>
</protein>
<proteinExistence type="predicted"/>
<sequence>MTKFAQHSAAALAAIVLAFGTIVPLTSVPAAQPVMASAAAPAIA</sequence>
<dbReference type="KEGG" id="anh:A6F65_00186"/>
<dbReference type="RefSeq" id="WP_257784260.1">
    <property type="nucleotide sequence ID" value="NZ_CP016545.1"/>
</dbReference>